<dbReference type="Proteomes" id="UP000308744">
    <property type="component" value="Unassembled WGS sequence"/>
</dbReference>
<accession>A0A4U2YYE6</accession>
<gene>
    <name evidence="1" type="ORF">FC756_15835</name>
</gene>
<organism evidence="1 2">
    <name type="scientific">Lysinibacillus mangiferihumi</name>
    <dbReference type="NCBI Taxonomy" id="1130819"/>
    <lineage>
        <taxon>Bacteria</taxon>
        <taxon>Bacillati</taxon>
        <taxon>Bacillota</taxon>
        <taxon>Bacilli</taxon>
        <taxon>Bacillales</taxon>
        <taxon>Bacillaceae</taxon>
        <taxon>Lysinibacillus</taxon>
    </lineage>
</organism>
<name>A0A4U2YYE6_9BACI</name>
<dbReference type="EMBL" id="SZPU01000061">
    <property type="protein sequence ID" value="TKI65842.1"/>
    <property type="molecule type" value="Genomic_DNA"/>
</dbReference>
<comment type="caution">
    <text evidence="1">The sequence shown here is derived from an EMBL/GenBank/DDBJ whole genome shotgun (WGS) entry which is preliminary data.</text>
</comment>
<proteinExistence type="predicted"/>
<dbReference type="AlphaFoldDB" id="A0A4U2YYE6"/>
<evidence type="ECO:0000313" key="2">
    <source>
        <dbReference type="Proteomes" id="UP000308744"/>
    </source>
</evidence>
<keyword evidence="2" id="KW-1185">Reference proteome</keyword>
<protein>
    <submittedName>
        <fullName evidence="1">Uncharacterized protein</fullName>
    </submittedName>
</protein>
<sequence length="257" mass="28718">MSIMKEKTLKFGVMAVLMLGVFFIAFSQFTKKAEASESVGLANMLPTVNENILYDKNEEKYFDLRENGYIDEIYEVRGGEVVRSIPIQEYINHPEAEVQSLEEPHLDLEVPLFTPYAELVYKYTETSNDAVRIFGERASIIQDNPGPGADTFSLAYSSSYSHQFSISVNADMLKAIKVGVGYSYTETSSITSTHSMTINAGYSGYWRFDPNVRRTMGSVKNNKTGDTQTLRAYYPMQVAGKLDGTLVAVKTPLKQGN</sequence>
<reference evidence="1 2" key="1">
    <citation type="submission" date="2019-04" db="EMBL/GenBank/DDBJ databases">
        <title>Lysinibacillus genome sequencing.</title>
        <authorList>
            <person name="Dunlap C."/>
        </authorList>
    </citation>
    <scope>NUCLEOTIDE SEQUENCE [LARGE SCALE GENOMIC DNA]</scope>
    <source>
        <strain evidence="1 2">CCTCC AB 2010389</strain>
    </source>
</reference>
<dbReference type="RefSeq" id="WP_107896006.1">
    <property type="nucleotide sequence ID" value="NZ_PYWM01000016.1"/>
</dbReference>
<evidence type="ECO:0000313" key="1">
    <source>
        <dbReference type="EMBL" id="TKI65842.1"/>
    </source>
</evidence>